<dbReference type="CDD" id="cd07361">
    <property type="entry name" value="MEMO_like"/>
    <property type="match status" value="1"/>
</dbReference>
<dbReference type="PANTHER" id="PTHR11060">
    <property type="entry name" value="PROTEIN MEMO1"/>
    <property type="match status" value="1"/>
</dbReference>
<dbReference type="PROSITE" id="PS51112">
    <property type="entry name" value="AMMECR1"/>
    <property type="match status" value="1"/>
</dbReference>
<dbReference type="Gene3D" id="3.40.830.10">
    <property type="entry name" value="LigB-like"/>
    <property type="match status" value="1"/>
</dbReference>
<dbReference type="Pfam" id="PF01871">
    <property type="entry name" value="AMMECR1"/>
    <property type="match status" value="1"/>
</dbReference>
<dbReference type="InterPro" id="IPR002733">
    <property type="entry name" value="AMMECR1_domain"/>
</dbReference>
<organism evidence="4 5">
    <name type="scientific">Phaeospirillum tilakii</name>
    <dbReference type="NCBI Taxonomy" id="741673"/>
    <lineage>
        <taxon>Bacteria</taxon>
        <taxon>Pseudomonadati</taxon>
        <taxon>Pseudomonadota</taxon>
        <taxon>Alphaproteobacteria</taxon>
        <taxon>Rhodospirillales</taxon>
        <taxon>Rhodospirillaceae</taxon>
        <taxon>Phaeospirillum</taxon>
    </lineage>
</organism>
<accession>A0ABW5CDL9</accession>
<dbReference type="HAMAP" id="MF_00055">
    <property type="entry name" value="MEMO1"/>
    <property type="match status" value="1"/>
</dbReference>
<dbReference type="Gene3D" id="3.30.700.20">
    <property type="entry name" value="Hypothetical protein ph0010, domain 1"/>
    <property type="match status" value="1"/>
</dbReference>
<gene>
    <name evidence="4" type="primary">amrB</name>
    <name evidence="4" type="ORF">ACFSNB_16235</name>
</gene>
<evidence type="ECO:0000313" key="5">
    <source>
        <dbReference type="Proteomes" id="UP001597296"/>
    </source>
</evidence>
<dbReference type="SUPFAM" id="SSF143447">
    <property type="entry name" value="AMMECR1-like"/>
    <property type="match status" value="1"/>
</dbReference>
<proteinExistence type="inferred from homology"/>
<evidence type="ECO:0000256" key="1">
    <source>
        <dbReference type="ARBA" id="ARBA00006315"/>
    </source>
</evidence>
<dbReference type="InterPro" id="IPR002737">
    <property type="entry name" value="MEMO1_fam"/>
</dbReference>
<reference evidence="5" key="1">
    <citation type="journal article" date="2019" name="Int. J. Syst. Evol. Microbiol.">
        <title>The Global Catalogue of Microorganisms (GCM) 10K type strain sequencing project: providing services to taxonomists for standard genome sequencing and annotation.</title>
        <authorList>
            <consortium name="The Broad Institute Genomics Platform"/>
            <consortium name="The Broad Institute Genome Sequencing Center for Infectious Disease"/>
            <person name="Wu L."/>
            <person name="Ma J."/>
        </authorList>
    </citation>
    <scope>NUCLEOTIDE SEQUENCE [LARGE SCALE GENOMIC DNA]</scope>
    <source>
        <strain evidence="5">KCTC 15012</strain>
    </source>
</reference>
<dbReference type="PANTHER" id="PTHR11060:SF0">
    <property type="entry name" value="PROTEIN MEMO1"/>
    <property type="match status" value="1"/>
</dbReference>
<dbReference type="NCBIfam" id="TIGR04335">
    <property type="entry name" value="AmmeMemoSam_A"/>
    <property type="match status" value="1"/>
</dbReference>
<protein>
    <recommendedName>
        <fullName evidence="2">MEMO1 family protein ACFSNB_16235</fullName>
    </recommendedName>
</protein>
<dbReference type="InterPro" id="IPR036071">
    <property type="entry name" value="AMMECR1_dom_sf"/>
</dbReference>
<dbReference type="Gene3D" id="3.30.1490.150">
    <property type="entry name" value="Hypothetical protein ph0010, domain 2"/>
    <property type="match status" value="1"/>
</dbReference>
<dbReference type="NCBIfam" id="TIGR04336">
    <property type="entry name" value="AmmeMemoSam_B"/>
    <property type="match status" value="1"/>
</dbReference>
<evidence type="ECO:0000313" key="4">
    <source>
        <dbReference type="EMBL" id="MFD2235355.1"/>
    </source>
</evidence>
<dbReference type="Proteomes" id="UP001597296">
    <property type="component" value="Unassembled WGS sequence"/>
</dbReference>
<dbReference type="EMBL" id="JBHUIY010000044">
    <property type="protein sequence ID" value="MFD2235355.1"/>
    <property type="molecule type" value="Genomic_DNA"/>
</dbReference>
<dbReference type="InterPro" id="IPR027485">
    <property type="entry name" value="AMMECR1_N"/>
</dbReference>
<evidence type="ECO:0000259" key="3">
    <source>
        <dbReference type="PROSITE" id="PS51112"/>
    </source>
</evidence>
<dbReference type="InterPro" id="IPR027623">
    <property type="entry name" value="AmmeMemoSam_A"/>
</dbReference>
<comment type="caution">
    <text evidence="4">The sequence shown here is derived from an EMBL/GenBank/DDBJ whole genome shotgun (WGS) entry which is preliminary data.</text>
</comment>
<evidence type="ECO:0000256" key="2">
    <source>
        <dbReference type="HAMAP-Rule" id="MF_00055"/>
    </source>
</evidence>
<name>A0ABW5CDL9_9PROT</name>
<sequence length="467" mass="49203">MTAIRAAAVAGQFYPADPEEVRRAIAALLAGAPPAAGPVPKAIVVPHAGWVYSGPTAAAAYARLIPARDRIRRVVLAGPAHRVALRGQALSAAEIWDSPLGPVALDQDGARRLAGRPGLGFSDQAHLQEHALEVQIPFLQTVLGDGFRLLPIVVGDTAADSVAATFDAVWGGPETLIVVSTDLSHYLEYQACRRHDAATAAAIERFDATALTLDSDSACGRIPLAGLLLAAKRRGLAIEPLDRRNSGDTAGSRDRVVGYGAWALTEPEAGAESDADRAAAAIRAAGPALLDLAWGSIRHGLATGRAAAPPPPDHRPGPLGAAGAAFVTLTRFGQLRGCIGSPQAWRPLAEDVVDNAFAAAFRDSRFPPLADGELPGLELAISVLTPPEPLRFTDETDLLGQLRPRRDGLIIEDQGHRALFLPVVWEQLPEPRAFLAHLKLKAGLAAGHWPSGLRASRFEAVEIGHER</sequence>
<dbReference type="RefSeq" id="WP_377318459.1">
    <property type="nucleotide sequence ID" value="NZ_JBHUIY010000044.1"/>
</dbReference>
<keyword evidence="5" id="KW-1185">Reference proteome</keyword>
<feature type="domain" description="AMMECR1" evidence="3">
    <location>
        <begin position="284"/>
        <end position="467"/>
    </location>
</feature>
<dbReference type="Pfam" id="PF01875">
    <property type="entry name" value="Memo"/>
    <property type="match status" value="1"/>
</dbReference>
<comment type="similarity">
    <text evidence="1 2">Belongs to the MEMO1 family.</text>
</comment>